<evidence type="ECO:0000256" key="9">
    <source>
        <dbReference type="ARBA" id="ARBA00049893"/>
    </source>
</evidence>
<evidence type="ECO:0000256" key="2">
    <source>
        <dbReference type="ARBA" id="ARBA00007353"/>
    </source>
</evidence>
<comment type="catalytic activity">
    <reaction evidence="8">
        <text>adenosine + phosphate = alpha-D-ribose 1-phosphate + adenine</text>
        <dbReference type="Rhea" id="RHEA:27642"/>
        <dbReference type="ChEBI" id="CHEBI:16335"/>
        <dbReference type="ChEBI" id="CHEBI:16708"/>
        <dbReference type="ChEBI" id="CHEBI:43474"/>
        <dbReference type="ChEBI" id="CHEBI:57720"/>
        <dbReference type="EC" id="2.4.2.1"/>
    </reaction>
    <physiologicalReaction direction="left-to-right" evidence="8">
        <dbReference type="Rhea" id="RHEA:27643"/>
    </physiologicalReaction>
</comment>
<dbReference type="NCBIfam" id="TIGR00726">
    <property type="entry name" value="peptidoglycan editing factor PgeF"/>
    <property type="match status" value="1"/>
</dbReference>
<keyword evidence="4" id="KW-0479">Metal-binding</keyword>
<evidence type="ECO:0000313" key="11">
    <source>
        <dbReference type="EMBL" id="MFC3229626.1"/>
    </source>
</evidence>
<gene>
    <name evidence="11" type="primary">pgeF</name>
    <name evidence="11" type="ORF">ACFOGJ_20425</name>
</gene>
<evidence type="ECO:0000256" key="8">
    <source>
        <dbReference type="ARBA" id="ARBA00048968"/>
    </source>
</evidence>
<dbReference type="PANTHER" id="PTHR30616:SF2">
    <property type="entry name" value="PURINE NUCLEOSIDE PHOSPHORYLASE LACC1"/>
    <property type="match status" value="1"/>
</dbReference>
<dbReference type="InterPro" id="IPR038371">
    <property type="entry name" value="Cu_polyphenol_OxRdtase_sf"/>
</dbReference>
<dbReference type="SUPFAM" id="SSF64438">
    <property type="entry name" value="CNF1/YfiH-like putative cysteine hydrolases"/>
    <property type="match status" value="1"/>
</dbReference>
<evidence type="ECO:0000256" key="5">
    <source>
        <dbReference type="ARBA" id="ARBA00022801"/>
    </source>
</evidence>
<dbReference type="Proteomes" id="UP001595528">
    <property type="component" value="Unassembled WGS sequence"/>
</dbReference>
<dbReference type="RefSeq" id="WP_379904007.1">
    <property type="nucleotide sequence ID" value="NZ_JBHRTR010000034.1"/>
</dbReference>
<evidence type="ECO:0000313" key="12">
    <source>
        <dbReference type="Proteomes" id="UP001595528"/>
    </source>
</evidence>
<comment type="catalytic activity">
    <reaction evidence="1">
        <text>inosine + phosphate = alpha-D-ribose 1-phosphate + hypoxanthine</text>
        <dbReference type="Rhea" id="RHEA:27646"/>
        <dbReference type="ChEBI" id="CHEBI:17368"/>
        <dbReference type="ChEBI" id="CHEBI:17596"/>
        <dbReference type="ChEBI" id="CHEBI:43474"/>
        <dbReference type="ChEBI" id="CHEBI:57720"/>
        <dbReference type="EC" id="2.4.2.1"/>
    </reaction>
    <physiologicalReaction direction="left-to-right" evidence="1">
        <dbReference type="Rhea" id="RHEA:27647"/>
    </physiologicalReaction>
</comment>
<evidence type="ECO:0000256" key="3">
    <source>
        <dbReference type="ARBA" id="ARBA00022679"/>
    </source>
</evidence>
<proteinExistence type="inferred from homology"/>
<comment type="caution">
    <text evidence="11">The sequence shown here is derived from an EMBL/GenBank/DDBJ whole genome shotgun (WGS) entry which is preliminary data.</text>
</comment>
<evidence type="ECO:0000256" key="6">
    <source>
        <dbReference type="ARBA" id="ARBA00022833"/>
    </source>
</evidence>
<dbReference type="InterPro" id="IPR011324">
    <property type="entry name" value="Cytotoxic_necrot_fac-like_cat"/>
</dbReference>
<protein>
    <recommendedName>
        <fullName evidence="10">Purine nucleoside phosphorylase</fullName>
    </recommendedName>
</protein>
<dbReference type="EMBL" id="JBHRTR010000034">
    <property type="protein sequence ID" value="MFC3229626.1"/>
    <property type="molecule type" value="Genomic_DNA"/>
</dbReference>
<name>A0ABV7L5F7_9PROT</name>
<evidence type="ECO:0000256" key="7">
    <source>
        <dbReference type="ARBA" id="ARBA00047989"/>
    </source>
</evidence>
<evidence type="ECO:0000256" key="1">
    <source>
        <dbReference type="ARBA" id="ARBA00000553"/>
    </source>
</evidence>
<dbReference type="Pfam" id="PF02578">
    <property type="entry name" value="Cu-oxidase_4"/>
    <property type="match status" value="1"/>
</dbReference>
<evidence type="ECO:0000256" key="10">
    <source>
        <dbReference type="RuleBase" id="RU361274"/>
    </source>
</evidence>
<sequence length="267" mass="27386">MTTPVLIAPALSAAGLPHGFLGRRGGVSGGLYASLNCGQGSDDDPACVAENRRRALAAAGLSGAVLQTVYQVHGAEVVTLDAPLPEGTERPRADAMATRRPGLALGILTADCVPLLFADPQAGVVAAAHAGWRGALAGVAEATLAAMERLGARRAATLAAIGPAIGPASYEVGPDFPAPFLEADPAADRFFRPAQRVGPMGRHWLFDLTGYLAARLQAAGTGTVEDMARDTLTDEGGFFSYRRGTLRGAPDYGRQIALIGLPDSSGS</sequence>
<dbReference type="PANTHER" id="PTHR30616">
    <property type="entry name" value="UNCHARACTERIZED PROTEIN YFIH"/>
    <property type="match status" value="1"/>
</dbReference>
<comment type="catalytic activity">
    <reaction evidence="7">
        <text>adenosine + H2O + H(+) = inosine + NH4(+)</text>
        <dbReference type="Rhea" id="RHEA:24408"/>
        <dbReference type="ChEBI" id="CHEBI:15377"/>
        <dbReference type="ChEBI" id="CHEBI:15378"/>
        <dbReference type="ChEBI" id="CHEBI:16335"/>
        <dbReference type="ChEBI" id="CHEBI:17596"/>
        <dbReference type="ChEBI" id="CHEBI:28938"/>
        <dbReference type="EC" id="3.5.4.4"/>
    </reaction>
    <physiologicalReaction direction="left-to-right" evidence="7">
        <dbReference type="Rhea" id="RHEA:24409"/>
    </physiologicalReaction>
</comment>
<organism evidence="11 12">
    <name type="scientific">Marinibaculum pumilum</name>
    <dbReference type="NCBI Taxonomy" id="1766165"/>
    <lineage>
        <taxon>Bacteria</taxon>
        <taxon>Pseudomonadati</taxon>
        <taxon>Pseudomonadota</taxon>
        <taxon>Alphaproteobacteria</taxon>
        <taxon>Rhodospirillales</taxon>
        <taxon>Rhodospirillaceae</taxon>
        <taxon>Marinibaculum</taxon>
    </lineage>
</organism>
<dbReference type="Gene3D" id="3.60.140.10">
    <property type="entry name" value="CNF1/YfiH-like putative cysteine hydrolases"/>
    <property type="match status" value="1"/>
</dbReference>
<dbReference type="CDD" id="cd16833">
    <property type="entry name" value="YfiH"/>
    <property type="match status" value="1"/>
</dbReference>
<dbReference type="InterPro" id="IPR003730">
    <property type="entry name" value="Cu_polyphenol_OxRdtase"/>
</dbReference>
<keyword evidence="12" id="KW-1185">Reference proteome</keyword>
<comment type="similarity">
    <text evidence="2 10">Belongs to the purine nucleoside phosphorylase YfiH/LACC1 family.</text>
</comment>
<evidence type="ECO:0000256" key="4">
    <source>
        <dbReference type="ARBA" id="ARBA00022723"/>
    </source>
</evidence>
<accession>A0ABV7L5F7</accession>
<reference evidence="12" key="1">
    <citation type="journal article" date="2019" name="Int. J. Syst. Evol. Microbiol.">
        <title>The Global Catalogue of Microorganisms (GCM) 10K type strain sequencing project: providing services to taxonomists for standard genome sequencing and annotation.</title>
        <authorList>
            <consortium name="The Broad Institute Genomics Platform"/>
            <consortium name="The Broad Institute Genome Sequencing Center for Infectious Disease"/>
            <person name="Wu L."/>
            <person name="Ma J."/>
        </authorList>
    </citation>
    <scope>NUCLEOTIDE SEQUENCE [LARGE SCALE GENOMIC DNA]</scope>
    <source>
        <strain evidence="12">KCTC 42964</strain>
    </source>
</reference>
<keyword evidence="3" id="KW-0808">Transferase</keyword>
<keyword evidence="6" id="KW-0862">Zinc</keyword>
<keyword evidence="5" id="KW-0378">Hydrolase</keyword>
<comment type="catalytic activity">
    <reaction evidence="9">
        <text>S-methyl-5'-thioadenosine + phosphate = 5-(methylsulfanyl)-alpha-D-ribose 1-phosphate + adenine</text>
        <dbReference type="Rhea" id="RHEA:11852"/>
        <dbReference type="ChEBI" id="CHEBI:16708"/>
        <dbReference type="ChEBI" id="CHEBI:17509"/>
        <dbReference type="ChEBI" id="CHEBI:43474"/>
        <dbReference type="ChEBI" id="CHEBI:58533"/>
        <dbReference type="EC" id="2.4.2.28"/>
    </reaction>
    <physiologicalReaction direction="left-to-right" evidence="9">
        <dbReference type="Rhea" id="RHEA:11853"/>
    </physiologicalReaction>
</comment>